<dbReference type="GO" id="GO:0102571">
    <property type="term" value="F:[protein]-3-O-(N-acetyl-D-glucosaminyl)-L-serine/L-threonine O-N-acetyl-alpha-D-glucosaminase activity"/>
    <property type="evidence" value="ECO:0007669"/>
    <property type="project" value="UniProtKB-EC"/>
</dbReference>
<feature type="region of interest" description="Disordered" evidence="8">
    <location>
        <begin position="514"/>
        <end position="552"/>
    </location>
</feature>
<comment type="catalytic activity">
    <reaction evidence="5">
        <text>3-O-(N-acetyl-beta-D-glucosaminyl)-L-threonyl-[protein] + H2O = L-threonyl-[protein] + N-acetyl-D-glucosamine</text>
        <dbReference type="Rhea" id="RHEA:48892"/>
        <dbReference type="Rhea" id="RHEA-COMP:11060"/>
        <dbReference type="Rhea" id="RHEA-COMP:12252"/>
        <dbReference type="ChEBI" id="CHEBI:15377"/>
        <dbReference type="ChEBI" id="CHEBI:30013"/>
        <dbReference type="ChEBI" id="CHEBI:90840"/>
        <dbReference type="ChEBI" id="CHEBI:506227"/>
        <dbReference type="EC" id="3.2.1.169"/>
    </reaction>
</comment>
<dbReference type="Proteomes" id="UP000747542">
    <property type="component" value="Unassembled WGS sequence"/>
</dbReference>
<name>A0A8J5KAZ0_HOMAM</name>
<sequence>PSHRARVLKQVDCGGTVSTSLTIRSPFYNFAYLCHVIARVTLVNFKSTFLAASEVICTFLKVFIQVLSPSVRARRRPADPMKMADTNRNVVDNINNLNERKNFVCGVVEGFYGRPWTPEQRKDLFSKQQKWGMNCYLYAPKDDYKHRANWRELYTVEEAEHLTALITEARVHGVAFFYAISPGLDITYSSQKEVSALKRKLEQVAQLGCNAFAILFDDIDPEMSGADKEVFHSFAHAQVSVANEVFTHLSQPKFMFCPTQYCSTRAVPNVQTSEYLNTIGQKLAPEIDIMWTGPKVISKILSVEHIREVTEVMRRPPVIWDNLHANDYDQARLFLGPYCGRSPDLIPLLRGVVTNPNCEYGPNFIAIHTLAQWSRSSTLTSCDNNDAVSADIRLETEGDDSSDDCPTGLSPNTYHPRRALRMALQDWLAEFNHPVAAIGTIQQPQIPTPVPILPSVNTCMALTSTTLATPGLPQPNINILAEVVQDTTFNPTMNPVMNSLVSENKVIVETIHEEADTASTVSQDASSTSGVEPMDCNPSPATSPPHNEDSMMIENGETSKVENEDDNTTPLIETTTQDELTASVKTSLTLPLDSTQDNSEELTVDDLHLLADLFYLPFEHGRQGINIMNEFNWLKINSHLVIDYKKNGEARPEVQEWVDRAARFDEMAKNVKRMANRLNQVKNRSLLYDIYPYIWDMNGVISLLNSYVKWLALGQVSPLVSNYVHGNYTWFSKGWREVFMSGDQEPWIFRGGLTAELQRLIPVDASNDLFVYKAPEVPTKNSYCIRPYLPEDRPKLYSLILRTSDDRRDGTTLYAAHPDLPGDLAVGSYLEALKGEGMKDVVVMVVEDEWGDLVAYSSIAGNAMEHNRREAVYRESIRDKYPKVIREEGMMLTPCEELLVSLASEPQPPPKALVASHPIAVSLSCLFSLNDESISKRLLTCMLASVRARGMFAGHCSVSVGEKNNLELYSRHGFLEVTTQSTTLYLGRSF</sequence>
<keyword evidence="11" id="KW-1185">Reference proteome</keyword>
<dbReference type="SUPFAM" id="SSF51445">
    <property type="entry name" value="(Trans)glycosidases"/>
    <property type="match status" value="1"/>
</dbReference>
<feature type="non-terminal residue" evidence="10">
    <location>
        <position position="1"/>
    </location>
</feature>
<accession>A0A8J5KAZ0</accession>
<evidence type="ECO:0000256" key="7">
    <source>
        <dbReference type="ARBA" id="ARBA00076634"/>
    </source>
</evidence>
<dbReference type="Pfam" id="PF07555">
    <property type="entry name" value="NAGidase"/>
    <property type="match status" value="1"/>
</dbReference>
<evidence type="ECO:0000256" key="8">
    <source>
        <dbReference type="SAM" id="MobiDB-lite"/>
    </source>
</evidence>
<evidence type="ECO:0000313" key="11">
    <source>
        <dbReference type="Proteomes" id="UP000747542"/>
    </source>
</evidence>
<keyword evidence="2" id="KW-0326">Glycosidase</keyword>
<evidence type="ECO:0000259" key="9">
    <source>
        <dbReference type="PROSITE" id="PS52009"/>
    </source>
</evidence>
<dbReference type="Gene3D" id="3.40.630.30">
    <property type="match status" value="1"/>
</dbReference>
<evidence type="ECO:0000313" key="10">
    <source>
        <dbReference type="EMBL" id="KAG7170058.1"/>
    </source>
</evidence>
<dbReference type="InterPro" id="IPR017853">
    <property type="entry name" value="GH"/>
</dbReference>
<dbReference type="PANTHER" id="PTHR13170:SF16">
    <property type="entry name" value="PROTEIN O-GLCNACASE"/>
    <property type="match status" value="1"/>
</dbReference>
<protein>
    <recommendedName>
        <fullName evidence="6">protein O-GlcNAcase</fullName>
        <ecNumber evidence="6">3.2.1.169</ecNumber>
    </recommendedName>
    <alternativeName>
        <fullName evidence="3">Beta-N-acetylhexosaminidase</fullName>
    </alternativeName>
    <alternativeName>
        <fullName evidence="7">Beta-hexosaminidase</fullName>
    </alternativeName>
</protein>
<comment type="catalytic activity">
    <reaction evidence="4">
        <text>3-O-(N-acetyl-beta-D-glucosaminyl)-L-seryl-[protein] + H2O = N-acetyl-D-glucosamine + L-seryl-[protein]</text>
        <dbReference type="Rhea" id="RHEA:48876"/>
        <dbReference type="Rhea" id="RHEA-COMP:9863"/>
        <dbReference type="Rhea" id="RHEA-COMP:12251"/>
        <dbReference type="ChEBI" id="CHEBI:15377"/>
        <dbReference type="ChEBI" id="CHEBI:29999"/>
        <dbReference type="ChEBI" id="CHEBI:90838"/>
        <dbReference type="ChEBI" id="CHEBI:506227"/>
        <dbReference type="EC" id="3.2.1.169"/>
    </reaction>
</comment>
<dbReference type="GO" id="GO:0016231">
    <property type="term" value="F:beta-N-acetylglucosaminidase activity"/>
    <property type="evidence" value="ECO:0007669"/>
    <property type="project" value="TreeGrafter"/>
</dbReference>
<proteinExistence type="predicted"/>
<feature type="domain" description="GH84" evidence="9">
    <location>
        <begin position="103"/>
        <end position="378"/>
    </location>
</feature>
<evidence type="ECO:0000256" key="1">
    <source>
        <dbReference type="ARBA" id="ARBA00022801"/>
    </source>
</evidence>
<dbReference type="InterPro" id="IPR051822">
    <property type="entry name" value="Glycosyl_Hydrolase_84"/>
</dbReference>
<evidence type="ECO:0000256" key="4">
    <source>
        <dbReference type="ARBA" id="ARBA00050933"/>
    </source>
</evidence>
<dbReference type="EC" id="3.2.1.169" evidence="6"/>
<dbReference type="Gene3D" id="3.20.20.80">
    <property type="entry name" value="Glycosidases"/>
    <property type="match status" value="1"/>
</dbReference>
<organism evidence="10 11">
    <name type="scientific">Homarus americanus</name>
    <name type="common">American lobster</name>
    <dbReference type="NCBI Taxonomy" id="6706"/>
    <lineage>
        <taxon>Eukaryota</taxon>
        <taxon>Metazoa</taxon>
        <taxon>Ecdysozoa</taxon>
        <taxon>Arthropoda</taxon>
        <taxon>Crustacea</taxon>
        <taxon>Multicrustacea</taxon>
        <taxon>Malacostraca</taxon>
        <taxon>Eumalacostraca</taxon>
        <taxon>Eucarida</taxon>
        <taxon>Decapoda</taxon>
        <taxon>Pleocyemata</taxon>
        <taxon>Astacidea</taxon>
        <taxon>Nephropoidea</taxon>
        <taxon>Nephropidae</taxon>
        <taxon>Homarus</taxon>
    </lineage>
</organism>
<dbReference type="AlphaFoldDB" id="A0A8J5KAZ0"/>
<dbReference type="PANTHER" id="PTHR13170">
    <property type="entry name" value="O-GLCNACASE"/>
    <property type="match status" value="1"/>
</dbReference>
<evidence type="ECO:0000256" key="6">
    <source>
        <dbReference type="ARBA" id="ARBA00066938"/>
    </source>
</evidence>
<dbReference type="GO" id="GO:0009100">
    <property type="term" value="P:glycoprotein metabolic process"/>
    <property type="evidence" value="ECO:0007669"/>
    <property type="project" value="TreeGrafter"/>
</dbReference>
<dbReference type="EMBL" id="JAHLQT010014894">
    <property type="protein sequence ID" value="KAG7170058.1"/>
    <property type="molecule type" value="Genomic_DNA"/>
</dbReference>
<dbReference type="Gene3D" id="1.20.58.240">
    <property type="entry name" value="STAT, domain 1"/>
    <property type="match status" value="1"/>
</dbReference>
<evidence type="ECO:0000256" key="5">
    <source>
        <dbReference type="ARBA" id="ARBA00052136"/>
    </source>
</evidence>
<dbReference type="FunFam" id="3.20.20.80:FF:000009">
    <property type="entry name" value="O-GlcNAcase BT_4395"/>
    <property type="match status" value="1"/>
</dbReference>
<dbReference type="InterPro" id="IPR011496">
    <property type="entry name" value="O-GlcNAcase_cat"/>
</dbReference>
<keyword evidence="1" id="KW-0378">Hydrolase</keyword>
<gene>
    <name evidence="10" type="primary">Oga-L</name>
    <name evidence="10" type="ORF">Hamer_G012282</name>
</gene>
<evidence type="ECO:0000256" key="2">
    <source>
        <dbReference type="ARBA" id="ARBA00023295"/>
    </source>
</evidence>
<dbReference type="PROSITE" id="PS52009">
    <property type="entry name" value="GH84"/>
    <property type="match status" value="1"/>
</dbReference>
<evidence type="ECO:0000256" key="3">
    <source>
        <dbReference type="ARBA" id="ARBA00030512"/>
    </source>
</evidence>
<comment type="caution">
    <text evidence="10">The sequence shown here is derived from an EMBL/GenBank/DDBJ whole genome shotgun (WGS) entry which is preliminary data.</text>
</comment>
<feature type="compositionally biased region" description="Polar residues" evidence="8">
    <location>
        <begin position="517"/>
        <end position="530"/>
    </location>
</feature>
<reference evidence="10" key="1">
    <citation type="journal article" date="2021" name="Sci. Adv.">
        <title>The American lobster genome reveals insights on longevity, neural, and immune adaptations.</title>
        <authorList>
            <person name="Polinski J.M."/>
            <person name="Zimin A.V."/>
            <person name="Clark K.F."/>
            <person name="Kohn A.B."/>
            <person name="Sadowski N."/>
            <person name="Timp W."/>
            <person name="Ptitsyn A."/>
            <person name="Khanna P."/>
            <person name="Romanova D.Y."/>
            <person name="Williams P."/>
            <person name="Greenwood S.J."/>
            <person name="Moroz L.L."/>
            <person name="Walt D.R."/>
            <person name="Bodnar A.G."/>
        </authorList>
    </citation>
    <scope>NUCLEOTIDE SEQUENCE</scope>
    <source>
        <strain evidence="10">GMGI-L3</strain>
    </source>
</reference>